<evidence type="ECO:0008006" key="4">
    <source>
        <dbReference type="Google" id="ProtNLM"/>
    </source>
</evidence>
<proteinExistence type="predicted"/>
<accession>A0A1H5UMQ7</accession>
<reference evidence="2 3" key="1">
    <citation type="submission" date="2016-10" db="EMBL/GenBank/DDBJ databases">
        <authorList>
            <person name="de Groot N.N."/>
        </authorList>
    </citation>
    <scope>NUCLEOTIDE SEQUENCE [LARGE SCALE GENOMIC DNA]</scope>
    <source>
        <strain evidence="2 3">AR32</strain>
    </source>
</reference>
<protein>
    <recommendedName>
        <fullName evidence="4">DUF4380 domain-containing protein</fullName>
    </recommendedName>
</protein>
<feature type="signal peptide" evidence="1">
    <location>
        <begin position="1"/>
        <end position="23"/>
    </location>
</feature>
<dbReference type="EMBL" id="FNUV01000003">
    <property type="protein sequence ID" value="SEF76353.1"/>
    <property type="molecule type" value="Genomic_DNA"/>
</dbReference>
<evidence type="ECO:0000313" key="3">
    <source>
        <dbReference type="Proteomes" id="UP000236735"/>
    </source>
</evidence>
<evidence type="ECO:0000256" key="1">
    <source>
        <dbReference type="SAM" id="SignalP"/>
    </source>
</evidence>
<feature type="chain" id="PRO_5009286389" description="DUF4380 domain-containing protein" evidence="1">
    <location>
        <begin position="24"/>
        <end position="298"/>
    </location>
</feature>
<dbReference type="Proteomes" id="UP000236735">
    <property type="component" value="Unassembled WGS sequence"/>
</dbReference>
<dbReference type="AlphaFoldDB" id="A0A1H5UMQ7"/>
<keyword evidence="1" id="KW-0732">Signal</keyword>
<gene>
    <name evidence="2" type="ORF">SAMN05216354_1571</name>
</gene>
<evidence type="ECO:0000313" key="2">
    <source>
        <dbReference type="EMBL" id="SEF76353.1"/>
    </source>
</evidence>
<dbReference type="RefSeq" id="WP_146063127.1">
    <property type="nucleotide sequence ID" value="NZ_FNUV01000003.1"/>
</dbReference>
<organism evidence="2 3">
    <name type="scientific">Xylanibacter ruminicola</name>
    <name type="common">Prevotella ruminicola</name>
    <dbReference type="NCBI Taxonomy" id="839"/>
    <lineage>
        <taxon>Bacteria</taxon>
        <taxon>Pseudomonadati</taxon>
        <taxon>Bacteroidota</taxon>
        <taxon>Bacteroidia</taxon>
        <taxon>Bacteroidales</taxon>
        <taxon>Prevotellaceae</taxon>
        <taxon>Xylanibacter</taxon>
    </lineage>
</organism>
<sequence length="298" mass="33895">MKRLFSSLLMAVAIGLTATSAYAADVQNDNEGKYTIKNGQMTMVIDANKGGKILSLKYDDKEVISQMRWPETFGSTFWTSPQKEWNWPPVPEYDKKPYEVKQEGDVLTMTSGINERLKYSIRKEFATDEKDKAFVITYYIINESDETRQVAPWEITRVPNDASLIFFDAPVDSIWPAGLMNFQSANGVSWYQPDEANDNRKVNADGQGWLAYCNKGNGLLLVKRFDNLDASQPAPGEAEIQVYVNRGKTYIELESQGAYTTLKPKEQLSWTVRWYLQPCEPESSEALVKQVNTIIHKN</sequence>
<name>A0A1H5UMQ7_XYLRU</name>